<organism evidence="2 3">
    <name type="scientific">Cutaneotrichosporon cavernicola</name>
    <dbReference type="NCBI Taxonomy" id="279322"/>
    <lineage>
        <taxon>Eukaryota</taxon>
        <taxon>Fungi</taxon>
        <taxon>Dikarya</taxon>
        <taxon>Basidiomycota</taxon>
        <taxon>Agaricomycotina</taxon>
        <taxon>Tremellomycetes</taxon>
        <taxon>Trichosporonales</taxon>
        <taxon>Trichosporonaceae</taxon>
        <taxon>Cutaneotrichosporon</taxon>
    </lineage>
</organism>
<dbReference type="Proteomes" id="UP001233271">
    <property type="component" value="Chromosome 4"/>
</dbReference>
<reference evidence="2" key="1">
    <citation type="journal article" date="2023" name="BMC Genomics">
        <title>Chromosome-level genome assemblies of Cutaneotrichosporon spp. (Trichosporonales, Basidiomycota) reveal imbalanced evolution between nucleotide sequences and chromosome synteny.</title>
        <authorList>
            <person name="Kobayashi Y."/>
            <person name="Kayamori A."/>
            <person name="Aoki K."/>
            <person name="Shiwa Y."/>
            <person name="Matsutani M."/>
            <person name="Fujita N."/>
            <person name="Sugita T."/>
            <person name="Iwasaki W."/>
            <person name="Tanaka N."/>
            <person name="Takashima M."/>
        </authorList>
    </citation>
    <scope>NUCLEOTIDE SEQUENCE</scope>
    <source>
        <strain evidence="2">HIS019</strain>
    </source>
</reference>
<keyword evidence="3" id="KW-1185">Reference proteome</keyword>
<evidence type="ECO:0000313" key="2">
    <source>
        <dbReference type="EMBL" id="BEI91183.1"/>
    </source>
</evidence>
<evidence type="ECO:0000313" key="3">
    <source>
        <dbReference type="Proteomes" id="UP001233271"/>
    </source>
</evidence>
<proteinExistence type="predicted"/>
<dbReference type="AlphaFoldDB" id="A0AA48L3C1"/>
<dbReference type="RefSeq" id="XP_060456448.1">
    <property type="nucleotide sequence ID" value="XM_060599790.1"/>
</dbReference>
<dbReference type="GeneID" id="85495053"/>
<feature type="region of interest" description="Disordered" evidence="1">
    <location>
        <begin position="1"/>
        <end position="21"/>
    </location>
</feature>
<feature type="region of interest" description="Disordered" evidence="1">
    <location>
        <begin position="221"/>
        <end position="298"/>
    </location>
</feature>
<evidence type="ECO:0000256" key="1">
    <source>
        <dbReference type="SAM" id="MobiDB-lite"/>
    </source>
</evidence>
<protein>
    <submittedName>
        <fullName evidence="2">Uncharacterized protein</fullName>
    </submittedName>
</protein>
<dbReference type="EMBL" id="AP028215">
    <property type="protein sequence ID" value="BEI91183.1"/>
    <property type="molecule type" value="Genomic_DNA"/>
</dbReference>
<dbReference type="KEGG" id="ccac:CcaHIS019_0400030"/>
<gene>
    <name evidence="2" type="ORF">CcaverHIS019_0400030</name>
</gene>
<accession>A0AA48L3C1</accession>
<feature type="compositionally biased region" description="Basic and acidic residues" evidence="1">
    <location>
        <begin position="275"/>
        <end position="298"/>
    </location>
</feature>
<feature type="compositionally biased region" description="Low complexity" evidence="1">
    <location>
        <begin position="230"/>
        <end position="248"/>
    </location>
</feature>
<name>A0AA48L3C1_9TREE</name>
<sequence>MLSTDPPLSNTDDTDDQEYGVVDFPRNEWPRDYFFPGKRSDIRYAAQAASRNLARAIRDRQPIDGTDFDMGILEIRRIAKTVREWHQWLRDASAETVDTAKDVLAKQAPELLAPLDLDQGDSTLREGRVLACMDQLWNAYDSDEYNANPSPWSAVDALVASYGPPDDATSREWAAWQYDPETDASRNVKLTWDGTTIHQEILTDWAPMVYASESRARDNVSEMCASDHAPSPGLSTSPSHSTSSQSSKSGEDELADPIVSLVDIRSLDDDEDHEPDNVNKTRSDDVARIDLRVHGLPR</sequence>
<feature type="compositionally biased region" description="Polar residues" evidence="1">
    <location>
        <begin position="1"/>
        <end position="11"/>
    </location>
</feature>